<proteinExistence type="predicted"/>
<dbReference type="Proteomes" id="UP000191448">
    <property type="component" value="Unassembled WGS sequence"/>
</dbReference>
<evidence type="ECO:0000313" key="2">
    <source>
        <dbReference type="Proteomes" id="UP000191448"/>
    </source>
</evidence>
<evidence type="ECO:0000313" key="1">
    <source>
        <dbReference type="EMBL" id="OPX49558.1"/>
    </source>
</evidence>
<reference evidence="1 2" key="1">
    <citation type="submission" date="2016-02" db="EMBL/GenBank/DDBJ databases">
        <title>Genome sequence of Clostridium thermobutyricum DSM 4928.</title>
        <authorList>
            <person name="Poehlein A."/>
            <person name="Daniel R."/>
        </authorList>
    </citation>
    <scope>NUCLEOTIDE SEQUENCE [LARGE SCALE GENOMIC DNA]</scope>
    <source>
        <strain evidence="1 2">DSM 4928</strain>
    </source>
</reference>
<dbReference type="RefSeq" id="WP_002597046.1">
    <property type="nucleotide sequence ID" value="NZ_LTAY01000022.1"/>
</dbReference>
<accession>A0A1V4SXX7</accession>
<name>A0A1V4SXX7_9CLOT</name>
<protein>
    <submittedName>
        <fullName evidence="1">Uncharacterized protein</fullName>
    </submittedName>
</protein>
<gene>
    <name evidence="1" type="ORF">CLTHE_05320</name>
</gene>
<sequence length="68" mass="8575">MTIKKLRRKMKFKKTLLNKLLLFINPTNKFIVYLSESLDKDVSKYQRHIYKYYKRHNRRFVRKRRLVA</sequence>
<dbReference type="EMBL" id="LTAY01000022">
    <property type="protein sequence ID" value="OPX49558.1"/>
    <property type="molecule type" value="Genomic_DNA"/>
</dbReference>
<organism evidence="1 2">
    <name type="scientific">Clostridium thermobutyricum DSM 4928</name>
    <dbReference type="NCBI Taxonomy" id="1121339"/>
    <lineage>
        <taxon>Bacteria</taxon>
        <taxon>Bacillati</taxon>
        <taxon>Bacillota</taxon>
        <taxon>Clostridia</taxon>
        <taxon>Eubacteriales</taxon>
        <taxon>Clostridiaceae</taxon>
        <taxon>Clostridium</taxon>
    </lineage>
</organism>
<comment type="caution">
    <text evidence="1">The sequence shown here is derived from an EMBL/GenBank/DDBJ whole genome shotgun (WGS) entry which is preliminary data.</text>
</comment>
<dbReference type="AlphaFoldDB" id="A0A1V4SXX7"/>